<feature type="transmembrane region" description="Helical" evidence="11">
    <location>
        <begin position="148"/>
        <end position="167"/>
    </location>
</feature>
<gene>
    <name evidence="13" type="ORF">FNM00_15645</name>
</gene>
<comment type="caution">
    <text evidence="13">The sequence shown here is derived from an EMBL/GenBank/DDBJ whole genome shotgun (WGS) entry which is preliminary data.</text>
</comment>
<evidence type="ECO:0000256" key="6">
    <source>
        <dbReference type="ARBA" id="ARBA00023002"/>
    </source>
</evidence>
<dbReference type="InterPro" id="IPR041714">
    <property type="entry name" value="VKOR_Actinobacteria"/>
</dbReference>
<feature type="region of interest" description="Disordered" evidence="10">
    <location>
        <begin position="1"/>
        <end position="21"/>
    </location>
</feature>
<proteinExistence type="inferred from homology"/>
<dbReference type="Gene3D" id="1.20.1440.130">
    <property type="entry name" value="VKOR domain"/>
    <property type="match status" value="1"/>
</dbReference>
<organism evidence="13 14">
    <name type="scientific">Aeromicrobium piscarium</name>
    <dbReference type="NCBI Taxonomy" id="2590901"/>
    <lineage>
        <taxon>Bacteria</taxon>
        <taxon>Bacillati</taxon>
        <taxon>Actinomycetota</taxon>
        <taxon>Actinomycetes</taxon>
        <taxon>Propionibacteriales</taxon>
        <taxon>Nocardioidaceae</taxon>
        <taxon>Aeromicrobium</taxon>
    </lineage>
</organism>
<evidence type="ECO:0000256" key="7">
    <source>
        <dbReference type="ARBA" id="ARBA00023136"/>
    </source>
</evidence>
<dbReference type="InterPro" id="IPR012932">
    <property type="entry name" value="VKOR"/>
</dbReference>
<dbReference type="PANTHER" id="PTHR34573:SF1">
    <property type="entry name" value="VITAMIN K EPOXIDE REDUCTASE DOMAIN-CONTAINING PROTEIN"/>
    <property type="match status" value="1"/>
</dbReference>
<dbReference type="CDD" id="cd12922">
    <property type="entry name" value="VKOR_5"/>
    <property type="match status" value="1"/>
</dbReference>
<keyword evidence="3 11" id="KW-0812">Transmembrane</keyword>
<dbReference type="Proteomes" id="UP000316988">
    <property type="component" value="Unassembled WGS sequence"/>
</dbReference>
<dbReference type="RefSeq" id="WP_143914482.1">
    <property type="nucleotide sequence ID" value="NZ_VLNT01000017.1"/>
</dbReference>
<keyword evidence="4" id="KW-0874">Quinone</keyword>
<keyword evidence="7 11" id="KW-0472">Membrane</keyword>
<feature type="transmembrane region" description="Helical" evidence="11">
    <location>
        <begin position="118"/>
        <end position="136"/>
    </location>
</feature>
<dbReference type="EMBL" id="VLNT01000017">
    <property type="protein sequence ID" value="TSD57854.1"/>
    <property type="molecule type" value="Genomic_DNA"/>
</dbReference>
<dbReference type="Pfam" id="PF07884">
    <property type="entry name" value="VKOR"/>
    <property type="match status" value="1"/>
</dbReference>
<dbReference type="GO" id="GO:0016020">
    <property type="term" value="C:membrane"/>
    <property type="evidence" value="ECO:0007669"/>
    <property type="project" value="UniProtKB-SubCell"/>
</dbReference>
<evidence type="ECO:0000256" key="8">
    <source>
        <dbReference type="ARBA" id="ARBA00023157"/>
    </source>
</evidence>
<evidence type="ECO:0000256" key="4">
    <source>
        <dbReference type="ARBA" id="ARBA00022719"/>
    </source>
</evidence>
<evidence type="ECO:0000256" key="3">
    <source>
        <dbReference type="ARBA" id="ARBA00022692"/>
    </source>
</evidence>
<feature type="transmembrane region" description="Helical" evidence="11">
    <location>
        <begin position="93"/>
        <end position="112"/>
    </location>
</feature>
<protein>
    <submittedName>
        <fullName evidence="13">Vitamin K epoxide reductase family protein</fullName>
    </submittedName>
</protein>
<dbReference type="PANTHER" id="PTHR34573">
    <property type="entry name" value="VKC DOMAIN-CONTAINING PROTEIN"/>
    <property type="match status" value="1"/>
</dbReference>
<evidence type="ECO:0000256" key="5">
    <source>
        <dbReference type="ARBA" id="ARBA00022989"/>
    </source>
</evidence>
<dbReference type="GO" id="GO:0048038">
    <property type="term" value="F:quinone binding"/>
    <property type="evidence" value="ECO:0007669"/>
    <property type="project" value="UniProtKB-KW"/>
</dbReference>
<evidence type="ECO:0000256" key="10">
    <source>
        <dbReference type="SAM" id="MobiDB-lite"/>
    </source>
</evidence>
<comment type="subcellular location">
    <subcellularLocation>
        <location evidence="1">Membrane</location>
        <topology evidence="1">Multi-pass membrane protein</topology>
    </subcellularLocation>
</comment>
<keyword evidence="6" id="KW-0560">Oxidoreductase</keyword>
<feature type="transmembrane region" description="Helical" evidence="11">
    <location>
        <begin position="179"/>
        <end position="199"/>
    </location>
</feature>
<evidence type="ECO:0000256" key="2">
    <source>
        <dbReference type="ARBA" id="ARBA00006214"/>
    </source>
</evidence>
<evidence type="ECO:0000313" key="13">
    <source>
        <dbReference type="EMBL" id="TSD57854.1"/>
    </source>
</evidence>
<dbReference type="AlphaFoldDB" id="A0A554RUR0"/>
<keyword evidence="5 11" id="KW-1133">Transmembrane helix</keyword>
<keyword evidence="9" id="KW-0676">Redox-active center</keyword>
<dbReference type="OrthoDB" id="9783799at2"/>
<name>A0A554RUR0_9ACTN</name>
<evidence type="ECO:0000313" key="14">
    <source>
        <dbReference type="Proteomes" id="UP000316988"/>
    </source>
</evidence>
<evidence type="ECO:0000259" key="12">
    <source>
        <dbReference type="SMART" id="SM00756"/>
    </source>
</evidence>
<keyword evidence="14" id="KW-1185">Reference proteome</keyword>
<dbReference type="InterPro" id="IPR038354">
    <property type="entry name" value="VKOR_sf"/>
</dbReference>
<feature type="compositionally biased region" description="Low complexity" evidence="10">
    <location>
        <begin position="1"/>
        <end position="14"/>
    </location>
</feature>
<evidence type="ECO:0000256" key="1">
    <source>
        <dbReference type="ARBA" id="ARBA00004141"/>
    </source>
</evidence>
<reference evidence="13 14" key="1">
    <citation type="submission" date="2019-07" db="EMBL/GenBank/DDBJ databases">
        <authorList>
            <person name="Zhao L.H."/>
        </authorList>
    </citation>
    <scope>NUCLEOTIDE SEQUENCE [LARGE SCALE GENOMIC DNA]</scope>
    <source>
        <strain evidence="13 14">Co35</strain>
    </source>
</reference>
<comment type="similarity">
    <text evidence="2">Belongs to the VKOR family.</text>
</comment>
<keyword evidence="8" id="KW-1015">Disulfide bond</keyword>
<feature type="domain" description="Vitamin K epoxide reductase" evidence="12">
    <location>
        <begin position="25"/>
        <end position="170"/>
    </location>
</feature>
<accession>A0A554RUR0</accession>
<dbReference type="SMART" id="SM00756">
    <property type="entry name" value="VKc"/>
    <property type="match status" value="1"/>
</dbReference>
<evidence type="ECO:0000256" key="9">
    <source>
        <dbReference type="ARBA" id="ARBA00023284"/>
    </source>
</evidence>
<dbReference type="GO" id="GO:0016491">
    <property type="term" value="F:oxidoreductase activity"/>
    <property type="evidence" value="ECO:0007669"/>
    <property type="project" value="UniProtKB-KW"/>
</dbReference>
<sequence>MTTATEPTTPEGGAAVEGSSRPGEHRVLGAFLAIAGAIGVLASSILTIDKITLLQSQVDGEDLSLGCDLSAFVSCSGVIASDQASAFGFPNPLIGIAGFAVVTTLGVLLASGTRLPGWVWGGLQVGVIFGIGFVTWLQYQSIFNIGKLCPWCMVVWAVMIPTFVLVTARNVPGRFLRNWSGLIIALWYIALAATIFFVFGDTLWA</sequence>
<feature type="transmembrane region" description="Helical" evidence="11">
    <location>
        <begin position="27"/>
        <end position="48"/>
    </location>
</feature>
<evidence type="ECO:0000256" key="11">
    <source>
        <dbReference type="SAM" id="Phobius"/>
    </source>
</evidence>